<sequence>MARVLFHIDLNAFFASAEELRNPELKEFPIAVGSLSSRGVLTTANYKAREFGVHSAMPVRQALSLCPELKIIPGDYEYYRSLSRQFFDYLRQYSGMLEILSVDECFLDVTEPIKKYARPLDLAVDIQQGVYEKLGLKCSIGVAPTRFLAKMASDMMKPMGITVLRKSEIERKLLPLPVKDMMGIGKKTLPKLQELGIETIGDLANPDNRNKVAPILGKNYWPMMMQIQGKSSDQLSFSSTRKSISHAETFGSDLYSLEEVLNQTRMIAMKLAGRMQKISKMGKQLSVTLRDRDFNNQVRSISLSDYTSRYETLYEAAAILVTENFEPIGYRLIGITVGSLKDEDQINLQPTLFEPASATETIIRQLNNSVKNEGLDAFFMPASELLKKQNKSKADLKNENENSKTKFEASDKDNVETITEKKDYSEDHLK</sequence>
<comment type="subunit">
    <text evidence="12">Monomer.</text>
</comment>
<dbReference type="GO" id="GO:0003887">
    <property type="term" value="F:DNA-directed DNA polymerase activity"/>
    <property type="evidence" value="ECO:0007669"/>
    <property type="project" value="UniProtKB-UniRule"/>
</dbReference>
<dbReference type="InterPro" id="IPR036775">
    <property type="entry name" value="DNA_pol_Y-fam_lit_finger_sf"/>
</dbReference>
<feature type="binding site" evidence="12">
    <location>
        <position position="9"/>
    </location>
    <ligand>
        <name>Mg(2+)</name>
        <dbReference type="ChEBI" id="CHEBI:18420"/>
    </ligand>
</feature>
<dbReference type="PROSITE" id="PS50173">
    <property type="entry name" value="UMUC"/>
    <property type="match status" value="1"/>
</dbReference>
<dbReference type="GO" id="GO:0009432">
    <property type="term" value="P:SOS response"/>
    <property type="evidence" value="ECO:0007669"/>
    <property type="project" value="TreeGrafter"/>
</dbReference>
<dbReference type="GO" id="GO:0006261">
    <property type="term" value="P:DNA-templated DNA replication"/>
    <property type="evidence" value="ECO:0007669"/>
    <property type="project" value="UniProtKB-UniRule"/>
</dbReference>
<feature type="site" description="Substrate discrimination" evidence="12">
    <location>
        <position position="14"/>
    </location>
</feature>
<dbReference type="GO" id="GO:0005829">
    <property type="term" value="C:cytosol"/>
    <property type="evidence" value="ECO:0007669"/>
    <property type="project" value="TreeGrafter"/>
</dbReference>
<dbReference type="InterPro" id="IPR022880">
    <property type="entry name" value="DNApol_IV"/>
</dbReference>
<dbReference type="Gene3D" id="3.30.70.270">
    <property type="match status" value="1"/>
</dbReference>
<evidence type="ECO:0000313" key="15">
    <source>
        <dbReference type="EMBL" id="OLU41953.1"/>
    </source>
</evidence>
<keyword evidence="2 12" id="KW-0515">Mutator protein</keyword>
<feature type="region of interest" description="Disordered" evidence="13">
    <location>
        <begin position="390"/>
        <end position="430"/>
    </location>
</feature>
<dbReference type="InterPro" id="IPR017961">
    <property type="entry name" value="DNA_pol_Y-fam_little_finger"/>
</dbReference>
<evidence type="ECO:0000256" key="12">
    <source>
        <dbReference type="HAMAP-Rule" id="MF_01113"/>
    </source>
</evidence>
<keyword evidence="12" id="KW-0238">DNA-binding</keyword>
<comment type="catalytic activity">
    <reaction evidence="11 12">
        <text>DNA(n) + a 2'-deoxyribonucleoside 5'-triphosphate = DNA(n+1) + diphosphate</text>
        <dbReference type="Rhea" id="RHEA:22508"/>
        <dbReference type="Rhea" id="RHEA-COMP:17339"/>
        <dbReference type="Rhea" id="RHEA-COMP:17340"/>
        <dbReference type="ChEBI" id="CHEBI:33019"/>
        <dbReference type="ChEBI" id="CHEBI:61560"/>
        <dbReference type="ChEBI" id="CHEBI:173112"/>
        <dbReference type="EC" id="2.7.7.7"/>
    </reaction>
</comment>
<comment type="subcellular location">
    <subcellularLocation>
        <location evidence="12">Cytoplasm</location>
    </subcellularLocation>
</comment>
<dbReference type="GO" id="GO:0000287">
    <property type="term" value="F:magnesium ion binding"/>
    <property type="evidence" value="ECO:0007669"/>
    <property type="project" value="UniProtKB-UniRule"/>
</dbReference>
<dbReference type="PANTHER" id="PTHR11076">
    <property type="entry name" value="DNA REPAIR POLYMERASE UMUC / TRANSFERASE FAMILY MEMBER"/>
    <property type="match status" value="1"/>
</dbReference>
<evidence type="ECO:0000256" key="3">
    <source>
        <dbReference type="ARBA" id="ARBA00022679"/>
    </source>
</evidence>
<evidence type="ECO:0000256" key="5">
    <source>
        <dbReference type="ARBA" id="ARBA00022705"/>
    </source>
</evidence>
<evidence type="ECO:0000256" key="10">
    <source>
        <dbReference type="ARBA" id="ARBA00023204"/>
    </source>
</evidence>
<reference evidence="15 16" key="1">
    <citation type="submission" date="2016-11" db="EMBL/GenBank/DDBJ databases">
        <title>Description of two novel members of the family Erysipelotrichaceae: Ileibacterium lipovorans gen. nov., sp. nov. and Dubosiella newyorkensis, gen. nov., sp. nov.</title>
        <authorList>
            <person name="Cox L.M."/>
            <person name="Sohn J."/>
            <person name="Tyrrell K.L."/>
            <person name="Citron D.M."/>
            <person name="Lawson P.A."/>
            <person name="Patel N.B."/>
            <person name="Iizumi T."/>
            <person name="Perez-Perez G.I."/>
            <person name="Goldstein E.J."/>
            <person name="Blaser M.J."/>
        </authorList>
    </citation>
    <scope>NUCLEOTIDE SEQUENCE [LARGE SCALE GENOMIC DNA]</scope>
    <source>
        <strain evidence="15 16">NYU-BL-A3</strain>
    </source>
</reference>
<dbReference type="SUPFAM" id="SSF100879">
    <property type="entry name" value="Lesion bypass DNA polymerase (Y-family), little finger domain"/>
    <property type="match status" value="1"/>
</dbReference>
<dbReference type="CDD" id="cd03586">
    <property type="entry name" value="PolY_Pol_IV_kappa"/>
    <property type="match status" value="1"/>
</dbReference>
<dbReference type="Pfam" id="PF11798">
    <property type="entry name" value="IMS_HHH"/>
    <property type="match status" value="1"/>
</dbReference>
<dbReference type="InterPro" id="IPR024728">
    <property type="entry name" value="PolY_HhH_motif"/>
</dbReference>
<dbReference type="EMBL" id="MPJW01000070">
    <property type="protein sequence ID" value="OLU41953.1"/>
    <property type="molecule type" value="Genomic_DNA"/>
</dbReference>
<evidence type="ECO:0000256" key="1">
    <source>
        <dbReference type="ARBA" id="ARBA00010945"/>
    </source>
</evidence>
<dbReference type="InterPro" id="IPR043128">
    <property type="entry name" value="Rev_trsase/Diguanyl_cyclase"/>
</dbReference>
<dbReference type="FunFam" id="3.30.1490.100:FF:000004">
    <property type="entry name" value="DNA polymerase IV"/>
    <property type="match status" value="1"/>
</dbReference>
<evidence type="ECO:0000256" key="6">
    <source>
        <dbReference type="ARBA" id="ARBA00022723"/>
    </source>
</evidence>
<evidence type="ECO:0000256" key="4">
    <source>
        <dbReference type="ARBA" id="ARBA00022695"/>
    </source>
</evidence>
<dbReference type="NCBIfam" id="NF002677">
    <property type="entry name" value="PRK02406.1"/>
    <property type="match status" value="1"/>
</dbReference>
<dbReference type="PANTHER" id="PTHR11076:SF33">
    <property type="entry name" value="DNA POLYMERASE KAPPA"/>
    <property type="match status" value="1"/>
</dbReference>
<proteinExistence type="inferred from homology"/>
<dbReference type="EC" id="2.7.7.7" evidence="12"/>
<dbReference type="AlphaFoldDB" id="A0A1U7NI51"/>
<keyword evidence="12" id="KW-0963">Cytoplasm</keyword>
<keyword evidence="8 12" id="KW-0460">Magnesium</keyword>
<accession>A0A1U7NI51</accession>
<dbReference type="RefSeq" id="WP_075818053.1">
    <property type="nucleotide sequence ID" value="NZ_CAOUMU010000035.1"/>
</dbReference>
<feature type="binding site" evidence="12">
    <location>
        <position position="103"/>
    </location>
    <ligand>
        <name>Mg(2+)</name>
        <dbReference type="ChEBI" id="CHEBI:18420"/>
    </ligand>
</feature>
<evidence type="ECO:0000259" key="14">
    <source>
        <dbReference type="PROSITE" id="PS50173"/>
    </source>
</evidence>
<dbReference type="GO" id="GO:0006281">
    <property type="term" value="P:DNA repair"/>
    <property type="evidence" value="ECO:0007669"/>
    <property type="project" value="UniProtKB-UniRule"/>
</dbReference>
<dbReference type="GeneID" id="82202083"/>
<comment type="similarity">
    <text evidence="1 12">Belongs to the DNA polymerase type-Y family.</text>
</comment>
<dbReference type="GO" id="GO:0003684">
    <property type="term" value="F:damaged DNA binding"/>
    <property type="evidence" value="ECO:0007669"/>
    <property type="project" value="InterPro"/>
</dbReference>
<keyword evidence="10 12" id="KW-0234">DNA repair</keyword>
<feature type="compositionally biased region" description="Basic and acidic residues" evidence="13">
    <location>
        <begin position="392"/>
        <end position="430"/>
    </location>
</feature>
<feature type="active site" evidence="12">
    <location>
        <position position="104"/>
    </location>
</feature>
<evidence type="ECO:0000256" key="9">
    <source>
        <dbReference type="ARBA" id="ARBA00022932"/>
    </source>
</evidence>
<dbReference type="Gene3D" id="3.30.1490.100">
    <property type="entry name" value="DNA polymerase, Y-family, little finger domain"/>
    <property type="match status" value="1"/>
</dbReference>
<dbReference type="Proteomes" id="UP000186341">
    <property type="component" value="Unassembled WGS sequence"/>
</dbReference>
<dbReference type="Gene3D" id="3.40.1170.60">
    <property type="match status" value="1"/>
</dbReference>
<keyword evidence="9 12" id="KW-0239">DNA-directed DNA polymerase</keyword>
<dbReference type="Gene3D" id="1.10.150.20">
    <property type="entry name" value="5' to 3' exonuclease, C-terminal subdomain"/>
    <property type="match status" value="1"/>
</dbReference>
<dbReference type="InterPro" id="IPR050116">
    <property type="entry name" value="DNA_polymerase-Y"/>
</dbReference>
<dbReference type="OrthoDB" id="9808813at2"/>
<dbReference type="HAMAP" id="MF_01113">
    <property type="entry name" value="DNApol_IV"/>
    <property type="match status" value="1"/>
</dbReference>
<dbReference type="Pfam" id="PF11799">
    <property type="entry name" value="IMS_C"/>
    <property type="match status" value="1"/>
</dbReference>
<evidence type="ECO:0000313" key="16">
    <source>
        <dbReference type="Proteomes" id="UP000186341"/>
    </source>
</evidence>
<dbReference type="Pfam" id="PF00817">
    <property type="entry name" value="IMS"/>
    <property type="match status" value="1"/>
</dbReference>
<evidence type="ECO:0000256" key="2">
    <source>
        <dbReference type="ARBA" id="ARBA00022457"/>
    </source>
</evidence>
<feature type="domain" description="UmuC" evidence="14">
    <location>
        <begin position="5"/>
        <end position="185"/>
    </location>
</feature>
<protein>
    <recommendedName>
        <fullName evidence="12">DNA polymerase IV</fullName>
        <shortName evidence="12">Pol IV</shortName>
        <ecNumber evidence="12">2.7.7.7</ecNumber>
    </recommendedName>
</protein>
<comment type="function">
    <text evidence="12">Poorly processive, error-prone DNA polymerase involved in untargeted mutagenesis. Copies undamaged DNA at stalled replication forks, which arise in vivo from mismatched or misaligned primer ends. These misaligned primers can be extended by PolIV. Exhibits no 3'-5' exonuclease (proofreading) activity. May be involved in translesional synthesis, in conjunction with the beta clamp from PolIII.</text>
</comment>
<keyword evidence="6 12" id="KW-0479">Metal-binding</keyword>
<keyword evidence="5 12" id="KW-0235">DNA replication</keyword>
<dbReference type="InterPro" id="IPR043502">
    <property type="entry name" value="DNA/RNA_pol_sf"/>
</dbReference>
<gene>
    <name evidence="12" type="primary">dinB</name>
    <name evidence="15" type="ORF">BO222_02375</name>
</gene>
<keyword evidence="3 12" id="KW-0808">Transferase</keyword>
<organism evidence="15 16">
    <name type="scientific">Ileibacterium valens</name>
    <dbReference type="NCBI Taxonomy" id="1862668"/>
    <lineage>
        <taxon>Bacteria</taxon>
        <taxon>Bacillati</taxon>
        <taxon>Bacillota</taxon>
        <taxon>Erysipelotrichia</taxon>
        <taxon>Erysipelotrichales</taxon>
        <taxon>Erysipelotrichaceae</taxon>
        <taxon>Ileibacterium</taxon>
    </lineage>
</organism>
<comment type="cofactor">
    <cofactor evidence="12">
        <name>Mg(2+)</name>
        <dbReference type="ChEBI" id="CHEBI:18420"/>
    </cofactor>
    <text evidence="12">Binds 2 magnesium ions per subunit.</text>
</comment>
<dbReference type="SUPFAM" id="SSF56672">
    <property type="entry name" value="DNA/RNA polymerases"/>
    <property type="match status" value="1"/>
</dbReference>
<keyword evidence="4 12" id="KW-0548">Nucleotidyltransferase</keyword>
<evidence type="ECO:0000256" key="7">
    <source>
        <dbReference type="ARBA" id="ARBA00022763"/>
    </source>
</evidence>
<keyword evidence="16" id="KW-1185">Reference proteome</keyword>
<dbReference type="InterPro" id="IPR001126">
    <property type="entry name" value="UmuC"/>
</dbReference>
<comment type="caution">
    <text evidence="15">The sequence shown here is derived from an EMBL/GenBank/DDBJ whole genome shotgun (WGS) entry which is preliminary data.</text>
</comment>
<dbReference type="GO" id="GO:0042276">
    <property type="term" value="P:error-prone translesion synthesis"/>
    <property type="evidence" value="ECO:0007669"/>
    <property type="project" value="TreeGrafter"/>
</dbReference>
<evidence type="ECO:0000256" key="11">
    <source>
        <dbReference type="ARBA" id="ARBA00049244"/>
    </source>
</evidence>
<name>A0A1U7NI51_9FIRM</name>
<evidence type="ECO:0000256" key="13">
    <source>
        <dbReference type="SAM" id="MobiDB-lite"/>
    </source>
</evidence>
<evidence type="ECO:0000256" key="8">
    <source>
        <dbReference type="ARBA" id="ARBA00022842"/>
    </source>
</evidence>
<keyword evidence="7 12" id="KW-0227">DNA damage</keyword>